<name>A0ABX7WXD9_9GAMM</name>
<accession>A0ABX7WXD9</accession>
<reference evidence="1 2" key="1">
    <citation type="submission" date="2021-04" db="EMBL/GenBank/DDBJ databases">
        <title>Genomics, taxonomy and metabolism of representatives of sulfur bacteria of the genus Thiothrix: Thiothrix fructosivorans QT, Thiothrix unzii A1T and three new species, Thiothrix subterranea sp. nov., Thiothrix litoralis sp. nov. and 'Candidatus Thiothrix anitrata' sp. nov.</title>
        <authorList>
            <person name="Ravin N.V."/>
            <person name="Smolyakov D."/>
            <person name="Rudenko T.S."/>
            <person name="Mardanov A.V."/>
            <person name="Beletsky A.V."/>
            <person name="Markov N.D."/>
            <person name="Fomenkov A.I."/>
            <person name="Roberts R.J."/>
            <person name="Karnachuk O.V."/>
            <person name="Novikov A."/>
            <person name="Grabovich M.Y."/>
        </authorList>
    </citation>
    <scope>NUCLEOTIDE SEQUENCE [LARGE SCALE GENOMIC DNA]</scope>
    <source>
        <strain evidence="1 2">AS</strain>
    </source>
</reference>
<keyword evidence="2" id="KW-1185">Reference proteome</keyword>
<evidence type="ECO:0000313" key="1">
    <source>
        <dbReference type="EMBL" id="QTR47672.1"/>
    </source>
</evidence>
<protein>
    <submittedName>
        <fullName evidence="1">Uncharacterized protein</fullName>
    </submittedName>
</protein>
<dbReference type="Proteomes" id="UP000672039">
    <property type="component" value="Chromosome"/>
</dbReference>
<gene>
    <name evidence="1" type="ORF">J9253_07065</name>
</gene>
<dbReference type="EMBL" id="CP072801">
    <property type="protein sequence ID" value="QTR47672.1"/>
    <property type="molecule type" value="Genomic_DNA"/>
</dbReference>
<dbReference type="RefSeq" id="WP_210223920.1">
    <property type="nucleotide sequence ID" value="NZ_CP072801.1"/>
</dbReference>
<proteinExistence type="predicted"/>
<sequence>MIPTFTTPYKEHDQLRIGWASWDEGSYQCRSIKFVYFDKSGKVSRGCPELPFDVLVDMVALAYQQNELSADEVKKLRDVFGA</sequence>
<organism evidence="1 2">
    <name type="scientific">Thiothrix litoralis</name>
    <dbReference type="NCBI Taxonomy" id="2891210"/>
    <lineage>
        <taxon>Bacteria</taxon>
        <taxon>Pseudomonadati</taxon>
        <taxon>Pseudomonadota</taxon>
        <taxon>Gammaproteobacteria</taxon>
        <taxon>Thiotrichales</taxon>
        <taxon>Thiotrichaceae</taxon>
        <taxon>Thiothrix</taxon>
    </lineage>
</organism>
<evidence type="ECO:0000313" key="2">
    <source>
        <dbReference type="Proteomes" id="UP000672039"/>
    </source>
</evidence>